<protein>
    <submittedName>
        <fullName evidence="2">Uncharacterized protein</fullName>
    </submittedName>
</protein>
<reference evidence="2 3" key="1">
    <citation type="submission" date="2016-01" db="EMBL/GenBank/DDBJ databases">
        <title>Highly variable Streptococcus oralis are common among viridans streptococci isolated from primates.</title>
        <authorList>
            <person name="Denapaite D."/>
            <person name="Rieger M."/>
            <person name="Koendgen S."/>
            <person name="Brueckner R."/>
            <person name="Ochigava I."/>
            <person name="Kappeler P."/>
            <person name="Maetz-Rensing K."/>
            <person name="Leendertz F."/>
            <person name="Hakenbeck R."/>
        </authorList>
    </citation>
    <scope>NUCLEOTIDE SEQUENCE [LARGE SCALE GENOMIC DNA]</scope>
    <source>
        <strain evidence="2 3">DD02</strain>
    </source>
</reference>
<sequence length="56" mass="6199">MKLTTLLPLMFLALAILTGVMAQKSRSSEARRHYKDTCIISAIGAIVLFALDIMLF</sequence>
<dbReference type="AlphaFoldDB" id="A0A139MH84"/>
<keyword evidence="1" id="KW-0472">Membrane</keyword>
<evidence type="ECO:0000256" key="1">
    <source>
        <dbReference type="SAM" id="Phobius"/>
    </source>
</evidence>
<accession>A0A139MH84</accession>
<proteinExistence type="predicted"/>
<keyword evidence="1" id="KW-1133">Transmembrane helix</keyword>
<dbReference type="PATRIC" id="fig|315405.11.peg.2632"/>
<name>A0A139MH84_9STRE</name>
<evidence type="ECO:0000313" key="3">
    <source>
        <dbReference type="Proteomes" id="UP000070198"/>
    </source>
</evidence>
<organism evidence="2 3">
    <name type="scientific">Streptococcus gallolyticus</name>
    <dbReference type="NCBI Taxonomy" id="315405"/>
    <lineage>
        <taxon>Bacteria</taxon>
        <taxon>Bacillati</taxon>
        <taxon>Bacillota</taxon>
        <taxon>Bacilli</taxon>
        <taxon>Lactobacillales</taxon>
        <taxon>Streptococcaceae</taxon>
        <taxon>Streptococcus</taxon>
    </lineage>
</organism>
<gene>
    <name evidence="2" type="ORF">SGADD02_02243</name>
</gene>
<comment type="caution">
    <text evidence="2">The sequence shown here is derived from an EMBL/GenBank/DDBJ whole genome shotgun (WGS) entry which is preliminary data.</text>
</comment>
<evidence type="ECO:0000313" key="2">
    <source>
        <dbReference type="EMBL" id="KXT62931.1"/>
    </source>
</evidence>
<dbReference type="EMBL" id="LQOF01000482">
    <property type="protein sequence ID" value="KXT62931.1"/>
    <property type="molecule type" value="Genomic_DNA"/>
</dbReference>
<dbReference type="RefSeq" id="WP_158527595.1">
    <property type="nucleotide sequence ID" value="NZ_KQ968784.1"/>
</dbReference>
<keyword evidence="1" id="KW-0812">Transmembrane</keyword>
<feature type="transmembrane region" description="Helical" evidence="1">
    <location>
        <begin position="38"/>
        <end position="55"/>
    </location>
</feature>
<dbReference type="Proteomes" id="UP000070198">
    <property type="component" value="Unassembled WGS sequence"/>
</dbReference>